<dbReference type="PANTHER" id="PTHR43685">
    <property type="entry name" value="GLYCOSYLTRANSFERASE"/>
    <property type="match status" value="1"/>
</dbReference>
<organism evidence="2 3">
    <name type="scientific">Alloalcanivorax marinus</name>
    <dbReference type="NCBI Taxonomy" id="1177169"/>
    <lineage>
        <taxon>Bacteria</taxon>
        <taxon>Pseudomonadati</taxon>
        <taxon>Pseudomonadota</taxon>
        <taxon>Gammaproteobacteria</taxon>
        <taxon>Oceanospirillales</taxon>
        <taxon>Alcanivoracaceae</taxon>
        <taxon>Alloalcanivorax</taxon>
    </lineage>
</organism>
<accession>A0A9Q3YRS9</accession>
<comment type="caution">
    <text evidence="2">The sequence shown here is derived from an EMBL/GenBank/DDBJ whole genome shotgun (WGS) entry which is preliminary data.</text>
</comment>
<dbReference type="InterPro" id="IPR050834">
    <property type="entry name" value="Glycosyltransf_2"/>
</dbReference>
<evidence type="ECO:0000313" key="2">
    <source>
        <dbReference type="EMBL" id="MCC4308928.1"/>
    </source>
</evidence>
<dbReference type="Proteomes" id="UP001108027">
    <property type="component" value="Unassembled WGS sequence"/>
</dbReference>
<dbReference type="EMBL" id="JAJGNA010000010">
    <property type="protein sequence ID" value="MCC4308928.1"/>
    <property type="molecule type" value="Genomic_DNA"/>
</dbReference>
<protein>
    <submittedName>
        <fullName evidence="2">Glycosyltransferase family 2 protein</fullName>
    </submittedName>
</protein>
<dbReference type="Gene3D" id="3.90.550.10">
    <property type="entry name" value="Spore Coat Polysaccharide Biosynthesis Protein SpsA, Chain A"/>
    <property type="match status" value="1"/>
</dbReference>
<evidence type="ECO:0000259" key="1">
    <source>
        <dbReference type="Pfam" id="PF00535"/>
    </source>
</evidence>
<dbReference type="InterPro" id="IPR029044">
    <property type="entry name" value="Nucleotide-diphossugar_trans"/>
</dbReference>
<dbReference type="PANTHER" id="PTHR43685:SF2">
    <property type="entry name" value="GLYCOSYLTRANSFERASE 2-LIKE DOMAIN-CONTAINING PROTEIN"/>
    <property type="match status" value="1"/>
</dbReference>
<proteinExistence type="predicted"/>
<evidence type="ECO:0000313" key="3">
    <source>
        <dbReference type="Proteomes" id="UP001108027"/>
    </source>
</evidence>
<dbReference type="CDD" id="cd00761">
    <property type="entry name" value="Glyco_tranf_GTA_type"/>
    <property type="match status" value="1"/>
</dbReference>
<dbReference type="Pfam" id="PF00535">
    <property type="entry name" value="Glycos_transf_2"/>
    <property type="match status" value="1"/>
</dbReference>
<feature type="domain" description="Glycosyltransferase 2-like" evidence="1">
    <location>
        <begin position="8"/>
        <end position="166"/>
    </location>
</feature>
<dbReference type="InterPro" id="IPR001173">
    <property type="entry name" value="Glyco_trans_2-like"/>
</dbReference>
<dbReference type="RefSeq" id="WP_228233918.1">
    <property type="nucleotide sequence ID" value="NZ_ARXL01000015.1"/>
</dbReference>
<dbReference type="SUPFAM" id="SSF53448">
    <property type="entry name" value="Nucleotide-diphospho-sugar transferases"/>
    <property type="match status" value="1"/>
</dbReference>
<dbReference type="AlphaFoldDB" id="A0A9Q3YRS9"/>
<keyword evidence="3" id="KW-1185">Reference proteome</keyword>
<gene>
    <name evidence="2" type="ORF">LL252_10135</name>
</gene>
<sequence>MNERPGFSIVIPAYNYARVIERALVSALRQDYTPFEVVVINDGSTDDTEAVLADLAARRPEPFRVVHQDNAGLAAVRNRGLREARHDWLLFLDADDELCPGALARLAETIQAHPRARLIIGGHEADDGARRDRIAPAPVSDDPRVNFRAYLDKRLTISNGACAMHRDLFAHTAYDPALRHTEDLPVFAHALARYPAAVSPAPVAVIHKHADSMRHDLDAALAVGMDLETLIFDNNGLPDWAQSERRRYRARRAISLLKLADRHGRPDLVRRFFRIALGADWRQALHPRYLRRYVASLRPGKRGGA</sequence>
<name>A0A9Q3YRS9_9GAMM</name>
<reference evidence="2" key="1">
    <citation type="submission" date="2021-10" db="EMBL/GenBank/DDBJ databases">
        <title>The diversity and Nitrogen Metabolism of Culturable Nitrate-Utilizing Bacteria Within the Oxygen Minimum Zone of the Changjiang (Yangtze River)Estuary.</title>
        <authorList>
            <person name="Zhang D."/>
            <person name="Zheng J."/>
            <person name="Liu S."/>
            <person name="He W."/>
        </authorList>
    </citation>
    <scope>NUCLEOTIDE SEQUENCE</scope>
    <source>
        <strain evidence="2">FXH-223</strain>
    </source>
</reference>